<dbReference type="EMBL" id="MU620933">
    <property type="protein sequence ID" value="KAI8578038.1"/>
    <property type="molecule type" value="Genomic_DNA"/>
</dbReference>
<gene>
    <name evidence="1" type="ORF">K450DRAFT_248739</name>
</gene>
<dbReference type="GeneID" id="75915621"/>
<proteinExistence type="predicted"/>
<dbReference type="Proteomes" id="UP001206595">
    <property type="component" value="Unassembled WGS sequence"/>
</dbReference>
<keyword evidence="2" id="KW-1185">Reference proteome</keyword>
<dbReference type="RefSeq" id="XP_051443042.1">
    <property type="nucleotide sequence ID" value="XM_051590277.1"/>
</dbReference>
<name>A0AAD5E5W2_UMBRA</name>
<evidence type="ECO:0000313" key="1">
    <source>
        <dbReference type="EMBL" id="KAI8578038.1"/>
    </source>
</evidence>
<dbReference type="AlphaFoldDB" id="A0AAD5E5W2"/>
<sequence>MCGVATQQEAAIVGVHHFVRRCTNNICRIIWNRDVNATRNMAFLGINWSTKWIAQILLSMLPFPIHQVCMSITSCKRPRSRRIENYN</sequence>
<reference evidence="1" key="2">
    <citation type="journal article" date="2022" name="Proc. Natl. Acad. Sci. U.S.A.">
        <title>Diploid-dominant life cycles characterize the early evolution of Fungi.</title>
        <authorList>
            <person name="Amses K.R."/>
            <person name="Simmons D.R."/>
            <person name="Longcore J.E."/>
            <person name="Mondo S.J."/>
            <person name="Seto K."/>
            <person name="Jeronimo G.H."/>
            <person name="Bonds A.E."/>
            <person name="Quandt C.A."/>
            <person name="Davis W.J."/>
            <person name="Chang Y."/>
            <person name="Federici B.A."/>
            <person name="Kuo A."/>
            <person name="LaButti K."/>
            <person name="Pangilinan J."/>
            <person name="Andreopoulos W."/>
            <person name="Tritt A."/>
            <person name="Riley R."/>
            <person name="Hundley H."/>
            <person name="Johnson J."/>
            <person name="Lipzen A."/>
            <person name="Barry K."/>
            <person name="Lang B.F."/>
            <person name="Cuomo C.A."/>
            <person name="Buchler N.E."/>
            <person name="Grigoriev I.V."/>
            <person name="Spatafora J.W."/>
            <person name="Stajich J.E."/>
            <person name="James T.Y."/>
        </authorList>
    </citation>
    <scope>NUCLEOTIDE SEQUENCE</scope>
    <source>
        <strain evidence="1">AG</strain>
    </source>
</reference>
<comment type="caution">
    <text evidence="1">The sequence shown here is derived from an EMBL/GenBank/DDBJ whole genome shotgun (WGS) entry which is preliminary data.</text>
</comment>
<accession>A0AAD5E5W2</accession>
<evidence type="ECO:0000313" key="2">
    <source>
        <dbReference type="Proteomes" id="UP001206595"/>
    </source>
</evidence>
<protein>
    <submittedName>
        <fullName evidence="1">Uncharacterized protein</fullName>
    </submittedName>
</protein>
<organism evidence="1 2">
    <name type="scientific">Umbelopsis ramanniana AG</name>
    <dbReference type="NCBI Taxonomy" id="1314678"/>
    <lineage>
        <taxon>Eukaryota</taxon>
        <taxon>Fungi</taxon>
        <taxon>Fungi incertae sedis</taxon>
        <taxon>Mucoromycota</taxon>
        <taxon>Mucoromycotina</taxon>
        <taxon>Umbelopsidomycetes</taxon>
        <taxon>Umbelopsidales</taxon>
        <taxon>Umbelopsidaceae</taxon>
        <taxon>Umbelopsis</taxon>
    </lineage>
</organism>
<reference evidence="1" key="1">
    <citation type="submission" date="2021-06" db="EMBL/GenBank/DDBJ databases">
        <authorList>
            <consortium name="DOE Joint Genome Institute"/>
            <person name="Mondo S.J."/>
            <person name="Amses K.R."/>
            <person name="Simmons D.R."/>
            <person name="Longcore J.E."/>
            <person name="Seto K."/>
            <person name="Alves G.H."/>
            <person name="Bonds A.E."/>
            <person name="Quandt C.A."/>
            <person name="Davis W.J."/>
            <person name="Chang Y."/>
            <person name="Letcher P.M."/>
            <person name="Powell M.J."/>
            <person name="Kuo A."/>
            <person name="Labutti K."/>
            <person name="Pangilinan J."/>
            <person name="Andreopoulos W."/>
            <person name="Tritt A."/>
            <person name="Riley R."/>
            <person name="Hundley H."/>
            <person name="Johnson J."/>
            <person name="Lipzen A."/>
            <person name="Barry K."/>
            <person name="Berbee M.L."/>
            <person name="Buchler N.E."/>
            <person name="Grigoriev I.V."/>
            <person name="Spatafora J.W."/>
            <person name="Stajich J.E."/>
            <person name="James T.Y."/>
        </authorList>
    </citation>
    <scope>NUCLEOTIDE SEQUENCE</scope>
    <source>
        <strain evidence="1">AG</strain>
    </source>
</reference>